<dbReference type="InterPro" id="IPR051317">
    <property type="entry name" value="Gfo/Idh/MocA_oxidoreduct"/>
</dbReference>
<dbReference type="OrthoDB" id="9783105at2"/>
<dbReference type="Gene3D" id="3.30.360.10">
    <property type="entry name" value="Dihydrodipicolinate Reductase, domain 2"/>
    <property type="match status" value="1"/>
</dbReference>
<sequence>MSQQDMKIAIVGLGGMGDWHRNLIESIDGLTLAGIYDIKEERQEYAREKNVKVYDSFEELLGDNSVELCLIATPNDLHKPLAIAAMKAGKNVVSEKPVTLSSADLQEMIEASKETGMLFTVHQNRRWDEDFLTMKKIYKESRLGEVFRIESRVHGSRGIPGDWRQEKEHGGGMVLDWGVHLLDQILLMMEGVKLKKVYTTMTYVTNQLVDDGFTASLLFENGTEVIVEVGTSNFVNLPRWYMLGSNGTAIIEDWSLKGEIVSAKGQNEKDVVPVITAAGLTKTMAPRREDTIAKAELPVVKSDIRDFYRNVMKTIRGEEEIIVKLPEVARVMRLMEALFESAEKKQVIDFE</sequence>
<dbReference type="GO" id="GO:0016491">
    <property type="term" value="F:oxidoreductase activity"/>
    <property type="evidence" value="ECO:0007669"/>
    <property type="project" value="UniProtKB-KW"/>
</dbReference>
<dbReference type="Gene3D" id="3.40.50.720">
    <property type="entry name" value="NAD(P)-binding Rossmann-like Domain"/>
    <property type="match status" value="1"/>
</dbReference>
<dbReference type="InterPro" id="IPR036291">
    <property type="entry name" value="NAD(P)-bd_dom_sf"/>
</dbReference>
<evidence type="ECO:0000256" key="1">
    <source>
        <dbReference type="ARBA" id="ARBA00010928"/>
    </source>
</evidence>
<protein>
    <submittedName>
        <fullName evidence="5">Predicted dehydrogenase</fullName>
    </submittedName>
</protein>
<evidence type="ECO:0000259" key="4">
    <source>
        <dbReference type="Pfam" id="PF22725"/>
    </source>
</evidence>
<dbReference type="EMBL" id="FRAC01000014">
    <property type="protein sequence ID" value="SHK63181.1"/>
    <property type="molecule type" value="Genomic_DNA"/>
</dbReference>
<evidence type="ECO:0000259" key="3">
    <source>
        <dbReference type="Pfam" id="PF01408"/>
    </source>
</evidence>
<keyword evidence="6" id="KW-1185">Reference proteome</keyword>
<dbReference type="InterPro" id="IPR055170">
    <property type="entry name" value="GFO_IDH_MocA-like_dom"/>
</dbReference>
<dbReference type="InterPro" id="IPR000683">
    <property type="entry name" value="Gfo/Idh/MocA-like_OxRdtase_N"/>
</dbReference>
<evidence type="ECO:0000313" key="6">
    <source>
        <dbReference type="Proteomes" id="UP000184386"/>
    </source>
</evidence>
<dbReference type="Proteomes" id="UP000184386">
    <property type="component" value="Unassembled WGS sequence"/>
</dbReference>
<dbReference type="GO" id="GO:0000166">
    <property type="term" value="F:nucleotide binding"/>
    <property type="evidence" value="ECO:0007669"/>
    <property type="project" value="InterPro"/>
</dbReference>
<dbReference type="PANTHER" id="PTHR43708">
    <property type="entry name" value="CONSERVED EXPRESSED OXIDOREDUCTASE (EUROFUNG)"/>
    <property type="match status" value="1"/>
</dbReference>
<dbReference type="SUPFAM" id="SSF55347">
    <property type="entry name" value="Glyceraldehyde-3-phosphate dehydrogenase-like, C-terminal domain"/>
    <property type="match status" value="1"/>
</dbReference>
<feature type="domain" description="GFO/IDH/MocA-like oxidoreductase" evidence="4">
    <location>
        <begin position="131"/>
        <end position="249"/>
    </location>
</feature>
<organism evidence="5 6">
    <name type="scientific">Anaerocolumna jejuensis DSM 15929</name>
    <dbReference type="NCBI Taxonomy" id="1121322"/>
    <lineage>
        <taxon>Bacteria</taxon>
        <taxon>Bacillati</taxon>
        <taxon>Bacillota</taxon>
        <taxon>Clostridia</taxon>
        <taxon>Lachnospirales</taxon>
        <taxon>Lachnospiraceae</taxon>
        <taxon>Anaerocolumna</taxon>
    </lineage>
</organism>
<dbReference type="Pfam" id="PF01408">
    <property type="entry name" value="GFO_IDH_MocA"/>
    <property type="match status" value="1"/>
</dbReference>
<evidence type="ECO:0000313" key="5">
    <source>
        <dbReference type="EMBL" id="SHK63181.1"/>
    </source>
</evidence>
<dbReference type="PANTHER" id="PTHR43708:SF5">
    <property type="entry name" value="CONSERVED EXPRESSED OXIDOREDUCTASE (EUROFUNG)-RELATED"/>
    <property type="match status" value="1"/>
</dbReference>
<dbReference type="RefSeq" id="WP_073277247.1">
    <property type="nucleotide sequence ID" value="NZ_FRAC01000014.1"/>
</dbReference>
<dbReference type="SUPFAM" id="SSF51735">
    <property type="entry name" value="NAD(P)-binding Rossmann-fold domains"/>
    <property type="match status" value="1"/>
</dbReference>
<feature type="domain" description="Gfo/Idh/MocA-like oxidoreductase N-terminal" evidence="3">
    <location>
        <begin position="6"/>
        <end position="121"/>
    </location>
</feature>
<gene>
    <name evidence="5" type="ORF">SAMN02745136_02958</name>
</gene>
<accession>A0A1M6U1Z0</accession>
<keyword evidence="2" id="KW-0560">Oxidoreductase</keyword>
<dbReference type="Pfam" id="PF22725">
    <property type="entry name" value="GFO_IDH_MocA_C3"/>
    <property type="match status" value="1"/>
</dbReference>
<comment type="similarity">
    <text evidence="1">Belongs to the Gfo/Idh/MocA family.</text>
</comment>
<dbReference type="AlphaFoldDB" id="A0A1M6U1Z0"/>
<dbReference type="STRING" id="1121322.SAMN02745136_02958"/>
<reference evidence="5 6" key="1">
    <citation type="submission" date="2016-11" db="EMBL/GenBank/DDBJ databases">
        <authorList>
            <person name="Jaros S."/>
            <person name="Januszkiewicz K."/>
            <person name="Wedrychowicz H."/>
        </authorList>
    </citation>
    <scope>NUCLEOTIDE SEQUENCE [LARGE SCALE GENOMIC DNA]</scope>
    <source>
        <strain evidence="5 6">DSM 15929</strain>
    </source>
</reference>
<evidence type="ECO:0000256" key="2">
    <source>
        <dbReference type="ARBA" id="ARBA00023002"/>
    </source>
</evidence>
<proteinExistence type="inferred from homology"/>
<name>A0A1M6U1Z0_9FIRM</name>